<comment type="similarity">
    <text evidence="1 7">Belongs to the 5-formyltetrahydrofolate cyclo-ligase family.</text>
</comment>
<dbReference type="GO" id="GO:0030272">
    <property type="term" value="F:5-formyltetrahydrofolate cyclo-ligase activity"/>
    <property type="evidence" value="ECO:0007669"/>
    <property type="project" value="UniProtKB-EC"/>
</dbReference>
<accession>A0A1E4SRY6</accession>
<keyword evidence="8" id="KW-0808">Transferase</keyword>
<name>A0A1E4SRY6_9ASCO</name>
<comment type="cofactor">
    <cofactor evidence="7">
        <name>Mg(2+)</name>
        <dbReference type="ChEBI" id="CHEBI:18420"/>
    </cofactor>
</comment>
<dbReference type="GO" id="GO:0016740">
    <property type="term" value="F:transferase activity"/>
    <property type="evidence" value="ECO:0007669"/>
    <property type="project" value="UniProtKB-KW"/>
</dbReference>
<evidence type="ECO:0000256" key="4">
    <source>
        <dbReference type="ARBA" id="ARBA00036539"/>
    </source>
</evidence>
<evidence type="ECO:0000256" key="5">
    <source>
        <dbReference type="ARBA" id="ARBA00038966"/>
    </source>
</evidence>
<dbReference type="RefSeq" id="XP_020067390.1">
    <property type="nucleotide sequence ID" value="XM_020206494.1"/>
</dbReference>
<dbReference type="InterPro" id="IPR037171">
    <property type="entry name" value="NagB/RpiA_transferase-like"/>
</dbReference>
<evidence type="ECO:0000256" key="6">
    <source>
        <dbReference type="PIRSR" id="PIRSR006806-1"/>
    </source>
</evidence>
<dbReference type="PANTHER" id="PTHR23407">
    <property type="entry name" value="ATPASE INHIBITOR/5-FORMYLTETRAHYDROFOLATE CYCLO-LIGASE"/>
    <property type="match status" value="1"/>
</dbReference>
<evidence type="ECO:0000256" key="7">
    <source>
        <dbReference type="RuleBase" id="RU361279"/>
    </source>
</evidence>
<dbReference type="GO" id="GO:0046872">
    <property type="term" value="F:metal ion binding"/>
    <property type="evidence" value="ECO:0007669"/>
    <property type="project" value="UniProtKB-KW"/>
</dbReference>
<protein>
    <recommendedName>
        <fullName evidence="5 7">5-formyltetrahydrofolate cyclo-ligase</fullName>
        <ecNumber evidence="5 7">6.3.3.2</ecNumber>
    </recommendedName>
</protein>
<dbReference type="PIRSF" id="PIRSF006806">
    <property type="entry name" value="FTHF_cligase"/>
    <property type="match status" value="1"/>
</dbReference>
<feature type="binding site" evidence="6">
    <location>
        <position position="56"/>
    </location>
    <ligand>
        <name>substrate</name>
    </ligand>
</feature>
<dbReference type="AlphaFoldDB" id="A0A1E4SRY6"/>
<dbReference type="STRING" id="984487.A0A1E4SRY6"/>
<keyword evidence="7" id="KW-0460">Magnesium</keyword>
<keyword evidence="3 6" id="KW-0067">ATP-binding</keyword>
<comment type="catalytic activity">
    <reaction evidence="4 7">
        <text>(6S)-5-formyl-5,6,7,8-tetrahydrofolate + ATP = (6R)-5,10-methenyltetrahydrofolate + ADP + phosphate</text>
        <dbReference type="Rhea" id="RHEA:10488"/>
        <dbReference type="ChEBI" id="CHEBI:30616"/>
        <dbReference type="ChEBI" id="CHEBI:43474"/>
        <dbReference type="ChEBI" id="CHEBI:57455"/>
        <dbReference type="ChEBI" id="CHEBI:57457"/>
        <dbReference type="ChEBI" id="CHEBI:456216"/>
        <dbReference type="EC" id="6.3.3.2"/>
    </reaction>
</comment>
<proteinExistence type="inferred from homology"/>
<evidence type="ECO:0000313" key="8">
    <source>
        <dbReference type="EMBL" id="ODV82268.1"/>
    </source>
</evidence>
<dbReference type="PANTHER" id="PTHR23407:SF1">
    <property type="entry name" value="5-FORMYLTETRAHYDROFOLATE CYCLO-LIGASE"/>
    <property type="match status" value="1"/>
</dbReference>
<dbReference type="GO" id="GO:0009396">
    <property type="term" value="P:folic acid-containing compound biosynthetic process"/>
    <property type="evidence" value="ECO:0007669"/>
    <property type="project" value="EnsemblFungi"/>
</dbReference>
<evidence type="ECO:0000313" key="9">
    <source>
        <dbReference type="Proteomes" id="UP000094285"/>
    </source>
</evidence>
<dbReference type="NCBIfam" id="TIGR02727">
    <property type="entry name" value="MTHFS_bact"/>
    <property type="match status" value="1"/>
</dbReference>
<sequence length="209" mass="23975">MSSIALKDAKLQLRKSIKSQLQHISQESLRTQSVEVLKRLREHQPFVDAKRIALYMNMPHLEIQTNSIIQTCFEMGKRVYLPRCNTIAKEGRKKNHLSMLEMKSYDDVLRLKPQGKYQLLEPTEGPDIMEEEGGKLDVIIVPGVAFTSEKQRIGHGAGFYDEFLATYYTNKHTSPHLIGIGLREQLVGIIPKEKHDWDLNTLIIADTVY</sequence>
<keyword evidence="7" id="KW-0479">Metal-binding</keyword>
<keyword evidence="9" id="KW-1185">Reference proteome</keyword>
<dbReference type="GeneID" id="30980631"/>
<gene>
    <name evidence="8" type="ORF">CANTADRAFT_19840</name>
</gene>
<dbReference type="Pfam" id="PF01812">
    <property type="entry name" value="5-FTHF_cyc-lig"/>
    <property type="match status" value="1"/>
</dbReference>
<feature type="binding site" evidence="6">
    <location>
        <begin position="10"/>
        <end position="14"/>
    </location>
    <ligand>
        <name>ATP</name>
        <dbReference type="ChEBI" id="CHEBI:30616"/>
    </ligand>
</feature>
<organism evidence="8 9">
    <name type="scientific">Suhomyces tanzawaensis NRRL Y-17324</name>
    <dbReference type="NCBI Taxonomy" id="984487"/>
    <lineage>
        <taxon>Eukaryota</taxon>
        <taxon>Fungi</taxon>
        <taxon>Dikarya</taxon>
        <taxon>Ascomycota</taxon>
        <taxon>Saccharomycotina</taxon>
        <taxon>Pichiomycetes</taxon>
        <taxon>Debaryomycetaceae</taxon>
        <taxon>Suhomyces</taxon>
    </lineage>
</organism>
<dbReference type="GO" id="GO:0005739">
    <property type="term" value="C:mitochondrion"/>
    <property type="evidence" value="ECO:0007669"/>
    <property type="project" value="TreeGrafter"/>
</dbReference>
<dbReference type="InterPro" id="IPR024185">
    <property type="entry name" value="FTHF_cligase-like_sf"/>
</dbReference>
<dbReference type="EC" id="6.3.3.2" evidence="5 7"/>
<reference evidence="9" key="1">
    <citation type="submission" date="2016-05" db="EMBL/GenBank/DDBJ databases">
        <title>Comparative genomics of biotechnologically important yeasts.</title>
        <authorList>
            <consortium name="DOE Joint Genome Institute"/>
            <person name="Riley R."/>
            <person name="Haridas S."/>
            <person name="Wolfe K.H."/>
            <person name="Lopes M.R."/>
            <person name="Hittinger C.T."/>
            <person name="Goker M."/>
            <person name="Salamov A."/>
            <person name="Wisecaver J."/>
            <person name="Long T.M."/>
            <person name="Aerts A.L."/>
            <person name="Barry K."/>
            <person name="Choi C."/>
            <person name="Clum A."/>
            <person name="Coughlan A.Y."/>
            <person name="Deshpande S."/>
            <person name="Douglass A.P."/>
            <person name="Hanson S.J."/>
            <person name="Klenk H.-P."/>
            <person name="Labutti K."/>
            <person name="Lapidus A."/>
            <person name="Lindquist E."/>
            <person name="Lipzen A."/>
            <person name="Meier-Kolthoff J.P."/>
            <person name="Ohm R.A."/>
            <person name="Otillar R.P."/>
            <person name="Pangilinan J."/>
            <person name="Peng Y."/>
            <person name="Rokas A."/>
            <person name="Rosa C.A."/>
            <person name="Scheuner C."/>
            <person name="Sibirny A.A."/>
            <person name="Slot J.C."/>
            <person name="Stielow J.B."/>
            <person name="Sun H."/>
            <person name="Kurtzman C.P."/>
            <person name="Blackwell M."/>
            <person name="Grigoriev I.V."/>
            <person name="Jeffries T.W."/>
        </authorList>
    </citation>
    <scope>NUCLEOTIDE SEQUENCE [LARGE SCALE GENOMIC DNA]</scope>
    <source>
        <strain evidence="9">NRRL Y-17324</strain>
    </source>
</reference>
<keyword evidence="2 6" id="KW-0547">Nucleotide-binding</keyword>
<evidence type="ECO:0000256" key="1">
    <source>
        <dbReference type="ARBA" id="ARBA00010638"/>
    </source>
</evidence>
<feature type="binding site" evidence="6">
    <location>
        <position position="62"/>
    </location>
    <ligand>
        <name>substrate</name>
    </ligand>
</feature>
<dbReference type="Proteomes" id="UP000094285">
    <property type="component" value="Unassembled WGS sequence"/>
</dbReference>
<evidence type="ECO:0000256" key="3">
    <source>
        <dbReference type="ARBA" id="ARBA00022840"/>
    </source>
</evidence>
<feature type="binding site" evidence="6">
    <location>
        <begin position="152"/>
        <end position="160"/>
    </location>
    <ligand>
        <name>ATP</name>
        <dbReference type="ChEBI" id="CHEBI:30616"/>
    </ligand>
</feature>
<dbReference type="OrthoDB" id="2015992at2759"/>
<dbReference type="GO" id="GO:0005524">
    <property type="term" value="F:ATP binding"/>
    <property type="evidence" value="ECO:0007669"/>
    <property type="project" value="UniProtKB-KW"/>
</dbReference>
<evidence type="ECO:0000256" key="2">
    <source>
        <dbReference type="ARBA" id="ARBA00022741"/>
    </source>
</evidence>
<dbReference type="EMBL" id="KV453909">
    <property type="protein sequence ID" value="ODV82268.1"/>
    <property type="molecule type" value="Genomic_DNA"/>
</dbReference>
<dbReference type="InterPro" id="IPR002698">
    <property type="entry name" value="FTHF_cligase"/>
</dbReference>
<dbReference type="SUPFAM" id="SSF100950">
    <property type="entry name" value="NagB/RpiA/CoA transferase-like"/>
    <property type="match status" value="1"/>
</dbReference>
<dbReference type="Gene3D" id="3.40.50.10420">
    <property type="entry name" value="NagB/RpiA/CoA transferase-like"/>
    <property type="match status" value="1"/>
</dbReference>
<dbReference type="GO" id="GO:0035999">
    <property type="term" value="P:tetrahydrofolate interconversion"/>
    <property type="evidence" value="ECO:0007669"/>
    <property type="project" value="TreeGrafter"/>
</dbReference>